<dbReference type="AlphaFoldDB" id="B8BF21"/>
<organism evidence="1 2">
    <name type="scientific">Oryza sativa subsp. indica</name>
    <name type="common">Rice</name>
    <dbReference type="NCBI Taxonomy" id="39946"/>
    <lineage>
        <taxon>Eukaryota</taxon>
        <taxon>Viridiplantae</taxon>
        <taxon>Streptophyta</taxon>
        <taxon>Embryophyta</taxon>
        <taxon>Tracheophyta</taxon>
        <taxon>Spermatophyta</taxon>
        <taxon>Magnoliopsida</taxon>
        <taxon>Liliopsida</taxon>
        <taxon>Poales</taxon>
        <taxon>Poaceae</taxon>
        <taxon>BOP clade</taxon>
        <taxon>Oryzoideae</taxon>
        <taxon>Oryzeae</taxon>
        <taxon>Oryzinae</taxon>
        <taxon>Oryza</taxon>
        <taxon>Oryza sativa</taxon>
    </lineage>
</organism>
<protein>
    <submittedName>
        <fullName evidence="1">Uncharacterized protein</fullName>
    </submittedName>
</protein>
<accession>B8BF21</accession>
<keyword evidence="2" id="KW-1185">Reference proteome</keyword>
<reference evidence="1 2" key="1">
    <citation type="journal article" date="2005" name="PLoS Biol.">
        <title>The genomes of Oryza sativa: a history of duplications.</title>
        <authorList>
            <person name="Yu J."/>
            <person name="Wang J."/>
            <person name="Lin W."/>
            <person name="Li S."/>
            <person name="Li H."/>
            <person name="Zhou J."/>
            <person name="Ni P."/>
            <person name="Dong W."/>
            <person name="Hu S."/>
            <person name="Zeng C."/>
            <person name="Zhang J."/>
            <person name="Zhang Y."/>
            <person name="Li R."/>
            <person name="Xu Z."/>
            <person name="Li S."/>
            <person name="Li X."/>
            <person name="Zheng H."/>
            <person name="Cong L."/>
            <person name="Lin L."/>
            <person name="Yin J."/>
            <person name="Geng J."/>
            <person name="Li G."/>
            <person name="Shi J."/>
            <person name="Liu J."/>
            <person name="Lv H."/>
            <person name="Li J."/>
            <person name="Wang J."/>
            <person name="Deng Y."/>
            <person name="Ran L."/>
            <person name="Shi X."/>
            <person name="Wang X."/>
            <person name="Wu Q."/>
            <person name="Li C."/>
            <person name="Ren X."/>
            <person name="Wang J."/>
            <person name="Wang X."/>
            <person name="Li D."/>
            <person name="Liu D."/>
            <person name="Zhang X."/>
            <person name="Ji Z."/>
            <person name="Zhao W."/>
            <person name="Sun Y."/>
            <person name="Zhang Z."/>
            <person name="Bao J."/>
            <person name="Han Y."/>
            <person name="Dong L."/>
            <person name="Ji J."/>
            <person name="Chen P."/>
            <person name="Wu S."/>
            <person name="Liu J."/>
            <person name="Xiao Y."/>
            <person name="Bu D."/>
            <person name="Tan J."/>
            <person name="Yang L."/>
            <person name="Ye C."/>
            <person name="Zhang J."/>
            <person name="Xu J."/>
            <person name="Zhou Y."/>
            <person name="Yu Y."/>
            <person name="Zhang B."/>
            <person name="Zhuang S."/>
            <person name="Wei H."/>
            <person name="Liu B."/>
            <person name="Lei M."/>
            <person name="Yu H."/>
            <person name="Li Y."/>
            <person name="Xu H."/>
            <person name="Wei S."/>
            <person name="He X."/>
            <person name="Fang L."/>
            <person name="Zhang Z."/>
            <person name="Zhang Y."/>
            <person name="Huang X."/>
            <person name="Su Z."/>
            <person name="Tong W."/>
            <person name="Li J."/>
            <person name="Tong Z."/>
            <person name="Li S."/>
            <person name="Ye J."/>
            <person name="Wang L."/>
            <person name="Fang L."/>
            <person name="Lei T."/>
            <person name="Chen C."/>
            <person name="Chen H."/>
            <person name="Xu Z."/>
            <person name="Li H."/>
            <person name="Huang H."/>
            <person name="Zhang F."/>
            <person name="Xu H."/>
            <person name="Li N."/>
            <person name="Zhao C."/>
            <person name="Li S."/>
            <person name="Dong L."/>
            <person name="Huang Y."/>
            <person name="Li L."/>
            <person name="Xi Y."/>
            <person name="Qi Q."/>
            <person name="Li W."/>
            <person name="Zhang B."/>
            <person name="Hu W."/>
            <person name="Zhang Y."/>
            <person name="Tian X."/>
            <person name="Jiao Y."/>
            <person name="Liang X."/>
            <person name="Jin J."/>
            <person name="Gao L."/>
            <person name="Zheng W."/>
            <person name="Hao B."/>
            <person name="Liu S."/>
            <person name="Wang W."/>
            <person name="Yuan L."/>
            <person name="Cao M."/>
            <person name="McDermott J."/>
            <person name="Samudrala R."/>
            <person name="Wang J."/>
            <person name="Wong G.K."/>
            <person name="Yang H."/>
        </authorList>
    </citation>
    <scope>NUCLEOTIDE SEQUENCE [LARGE SCALE GENOMIC DNA]</scope>
    <source>
        <strain evidence="2">cv. 93-11</strain>
    </source>
</reference>
<evidence type="ECO:0000313" key="2">
    <source>
        <dbReference type="Proteomes" id="UP000007015"/>
    </source>
</evidence>
<dbReference type="Proteomes" id="UP000007015">
    <property type="component" value="Chromosome 9"/>
</dbReference>
<proteinExistence type="predicted"/>
<dbReference type="EMBL" id="CM000134">
    <property type="protein sequence ID" value="EEC84512.1"/>
    <property type="molecule type" value="Genomic_DNA"/>
</dbReference>
<dbReference type="Gramene" id="BGIOSGA030681-TA">
    <property type="protein sequence ID" value="BGIOSGA030681-PA"/>
    <property type="gene ID" value="BGIOSGA030681"/>
</dbReference>
<evidence type="ECO:0000313" key="1">
    <source>
        <dbReference type="EMBL" id="EEC84512.1"/>
    </source>
</evidence>
<gene>
    <name evidence="1" type="ORF">OsI_31212</name>
</gene>
<name>B8BF21_ORYSI</name>
<dbReference type="HOGENOM" id="CLU_2376602_0_0_1"/>
<sequence length="95" mass="9550">MAARKAVVGLLASLLGQPGESPRVAAAAAAISVPLWPDLAGCLPAVGTASATAAEMVMAMAESRQLDSEVSTATGALMAAGMATSARVVVERRRW</sequence>